<dbReference type="EMBL" id="CAEQ01001877">
    <property type="protein sequence ID" value="CCD15348.1"/>
    <property type="molecule type" value="Genomic_DNA"/>
</dbReference>
<feature type="region of interest" description="Disordered" evidence="1">
    <location>
        <begin position="282"/>
        <end position="302"/>
    </location>
</feature>
<proteinExistence type="predicted"/>
<name>F9WDJ4_TRYCI</name>
<evidence type="ECO:0000313" key="2">
    <source>
        <dbReference type="EMBL" id="CCD15348.1"/>
    </source>
</evidence>
<evidence type="ECO:0000313" key="3">
    <source>
        <dbReference type="Proteomes" id="UP000000702"/>
    </source>
</evidence>
<evidence type="ECO:0000256" key="1">
    <source>
        <dbReference type="SAM" id="MobiDB-lite"/>
    </source>
</evidence>
<feature type="region of interest" description="Disordered" evidence="1">
    <location>
        <begin position="209"/>
        <end position="247"/>
    </location>
</feature>
<comment type="caution">
    <text evidence="2">The sequence shown here is derived from an EMBL/GenBank/DDBJ whole genome shotgun (WGS) entry which is preliminary data.</text>
</comment>
<organism evidence="2 3">
    <name type="scientific">Trypanosoma congolense (strain IL3000)</name>
    <dbReference type="NCBI Taxonomy" id="1068625"/>
    <lineage>
        <taxon>Eukaryota</taxon>
        <taxon>Discoba</taxon>
        <taxon>Euglenozoa</taxon>
        <taxon>Kinetoplastea</taxon>
        <taxon>Metakinetoplastina</taxon>
        <taxon>Trypanosomatida</taxon>
        <taxon>Trypanosomatidae</taxon>
        <taxon>Trypanosoma</taxon>
        <taxon>Nannomonas</taxon>
    </lineage>
</organism>
<sequence>MTSSTAKEAHSIPAASADPELRAEALKRFNPLVFAVSVETPNNICVPRLNEAIMRDPTFSKCLYVLDSGAVDSVSNSRQRVALGGRQKQSVDANRPVSSLLYDDFVRFAVEREMRRRAELQAREAERNAIAALYIEDGLGEEEALAAAEKEILEAEAADETSSIQEDGREPLFLFLRTCPHSVEDIMVLRAAGLSLHVIISVSSRVPLSGSLGDETPTTTASGKGRSKRDAGHFGRGSKDAASLGPKPTVAAELREYMRRTQQPDPYLKNIYIHEFNIPTEPIGPKPTQLKPSGTPPADCTPDSPATHRLKGTEMSVFNDLVDTIVKLEQEYSSYCEWKCTRVETRVPTYLALKYIRPVGNQAVAGDRERRRAMSFRKKLSSVHLVQPPCGEAVPVFDDNPTRMSDVTAHRDVYDEILGRRRLGAVDWKLFCSACLRQVESTSNMDAPETLGLFVPSVKREEQQMLKDRDKALEFVNYLFDVVDQGGSVAYRNRLSGVKSAGNAGFRNEDTFGLFWTVSSCDICLTGKDSTTPADAIVSECVDADMREAIISALRSSFDVDLERAKQLVAEVTSMGVISRSNQTDVEKFLKVNKHTSWRSAHVKMVNCDVDIYYRGEEQRRTESGVYTFRGPISFSEYVNMRAYCAGEELYYNPPPLDSDEESGVEEEEEEEENEEEEEEEEDYDGIDWEAREKIKEEKRKEKMERRLKKREKVEEAPYVDVVNVAVTTLRRRCVYEDLLRRLNSHRTETKLDQQLFASGPGACCVSQEVQWMFADDGCAIEVRRIVANARQVECCVSSPGGLEFGFLTLDTAPQEGTLLVIPCGLRCYFTVVDEVQFFFEVLADNSDAVAQMAYETAQENARRDAKVHRGMLESIKPSKNSKEKVVVPPLNVIEEEFISKIPPPVIRGKKPPVAQTTFLLQNGTIGAFHLNEQYLWLSVPRGSLHTTIANLSVDVWSSNKVRTARVNYIERIEVFSDGCLGIRCPEIRGFRVSLDTFGNYVTMDSGGALVRVDMFGNRTLVRPCGEVVNLEPIHVSTLTDSSSGRRVIVRQDGTQIILRYDGSLESLVYGAGLSCTRSGERFTWYVAGFPGVFVSPAATQVGLSFNNVEAVMDTNDNELRIVDHRGGSEALLKWKIHRLYVKPMVGGNTYTLDCAFGGLIGRSNATEYCVSTLGRCGNAREDVFNSPEVLSQQFLAYFEETSSKYEAAQLHRTISGDVVSFLLESQSTGNSSYTRASASCYGRFVNSEIEKLIPQGAKPCADMFRIVVRKHADSDIDSSILFFGGAWLSKLLMDRLKTYGDSTYVYPLAGASVNGKIVEERVLFLQAAKKTVTERGTMTPIAKSVADFLLIPSLPQSMLSMADDERDVLHVVLPKPEVPLSTTDVMDLLCIGRLVACEDNVWNEALKALPPSELTTLLPRK</sequence>
<dbReference type="VEuPathDB" id="TriTrypDB:TcIL3000_0_06040"/>
<reference evidence="2 3" key="2">
    <citation type="journal article" date="2012" name="Proc. Natl. Acad. Sci. U.S.A.">
        <title>Antigenic diversity is generated by distinct evolutionary mechanisms in African trypanosome species.</title>
        <authorList>
            <person name="Jackson A.P."/>
            <person name="Berry A."/>
            <person name="Aslett M."/>
            <person name="Allison H.C."/>
            <person name="Burton P."/>
            <person name="Vavrova-Anderson J."/>
            <person name="Brown R."/>
            <person name="Browne H."/>
            <person name="Corton N."/>
            <person name="Hauser H."/>
            <person name="Gamble J."/>
            <person name="Gilderthorp R."/>
            <person name="Marcello L."/>
            <person name="McQuillan J."/>
            <person name="Otto T.D."/>
            <person name="Quail M.A."/>
            <person name="Sanders M.J."/>
            <person name="van Tonder A."/>
            <person name="Ginger M.L."/>
            <person name="Field M.C."/>
            <person name="Barry J.D."/>
            <person name="Hertz-Fowler C."/>
            <person name="Berriman M."/>
        </authorList>
    </citation>
    <scope>NUCLEOTIDE SEQUENCE [LARGE SCALE GENOMIC DNA]</scope>
    <source>
        <strain evidence="2 3">IL3000</strain>
    </source>
</reference>
<feature type="compositionally biased region" description="Acidic residues" evidence="1">
    <location>
        <begin position="658"/>
        <end position="686"/>
    </location>
</feature>
<feature type="non-terminal residue" evidence="2">
    <location>
        <position position="1422"/>
    </location>
</feature>
<gene>
    <name evidence="2" type="ORF">TCIL3000_0_06040</name>
</gene>
<accession>F9WDJ4</accession>
<dbReference type="Proteomes" id="UP000000702">
    <property type="component" value="Unassembled WGS sequence"/>
</dbReference>
<protein>
    <submittedName>
        <fullName evidence="2">WGS project CAEQ00000000 data, annotated contig 237</fullName>
    </submittedName>
</protein>
<keyword evidence="3" id="KW-1185">Reference proteome</keyword>
<reference evidence="3" key="1">
    <citation type="submission" date="2011-07" db="EMBL/GenBank/DDBJ databases">
        <title>Divergent evolution of antigenic variation in African trypanosomes.</title>
        <authorList>
            <person name="Jackson A.P."/>
            <person name="Berry A."/>
            <person name="Allison H.C."/>
            <person name="Burton P."/>
            <person name="Anderson J."/>
            <person name="Aslett M."/>
            <person name="Brown R."/>
            <person name="Corton N."/>
            <person name="Harris D."/>
            <person name="Hauser H."/>
            <person name="Gamble J."/>
            <person name="Gilderthorp R."/>
            <person name="McQuillan J."/>
            <person name="Quail M.A."/>
            <person name="Sanders M."/>
            <person name="Van Tonder A."/>
            <person name="Ginger M.L."/>
            <person name="Donelson J.E."/>
            <person name="Field M.C."/>
            <person name="Barry J.D."/>
            <person name="Berriman M."/>
            <person name="Hertz-Fowler C."/>
        </authorList>
    </citation>
    <scope>NUCLEOTIDE SEQUENCE [LARGE SCALE GENOMIC DNA]</scope>
    <source>
        <strain evidence="3">IL3000</strain>
    </source>
</reference>
<feature type="region of interest" description="Disordered" evidence="1">
    <location>
        <begin position="651"/>
        <end position="686"/>
    </location>
</feature>
<feature type="compositionally biased region" description="Basic and acidic residues" evidence="1">
    <location>
        <begin position="228"/>
        <end position="239"/>
    </location>
</feature>